<evidence type="ECO:0000259" key="7">
    <source>
        <dbReference type="Pfam" id="PF00082"/>
    </source>
</evidence>
<dbReference type="InterPro" id="IPR050131">
    <property type="entry name" value="Peptidase_S8_subtilisin-like"/>
</dbReference>
<dbReference type="PROSITE" id="PS00137">
    <property type="entry name" value="SUBTILASE_HIS"/>
    <property type="match status" value="1"/>
</dbReference>
<reference evidence="8 9" key="1">
    <citation type="journal article" date="2018" name="Sci. Rep.">
        <title>Network-guided genomic and metagenomic analysis of the faecal microbiota of the critically endangered kakapo.</title>
        <authorList>
            <person name="Waite D.W."/>
            <person name="Dsouza M."/>
            <person name="Sekiguchi Y."/>
            <person name="Hugenholtz P."/>
            <person name="Taylor M.W."/>
        </authorList>
    </citation>
    <scope>NUCLEOTIDE SEQUENCE [LARGE SCALE GENOMIC DNA]</scope>
    <source>
        <strain evidence="8 9">BI02</strain>
    </source>
</reference>
<protein>
    <recommendedName>
        <fullName evidence="7">Peptidase S8/S53 domain-containing protein</fullName>
    </recommendedName>
</protein>
<dbReference type="EMBL" id="NETH01000041">
    <property type="protein sequence ID" value="RCW16509.1"/>
    <property type="molecule type" value="Genomic_DNA"/>
</dbReference>
<dbReference type="GO" id="GO:0004252">
    <property type="term" value="F:serine-type endopeptidase activity"/>
    <property type="evidence" value="ECO:0007669"/>
    <property type="project" value="UniProtKB-UniRule"/>
</dbReference>
<evidence type="ECO:0000256" key="4">
    <source>
        <dbReference type="ARBA" id="ARBA00022825"/>
    </source>
</evidence>
<dbReference type="PANTHER" id="PTHR43806:SF11">
    <property type="entry name" value="CEREVISIN-RELATED"/>
    <property type="match status" value="1"/>
</dbReference>
<keyword evidence="3 5" id="KW-0378">Hydrolase</keyword>
<dbReference type="GO" id="GO:0006508">
    <property type="term" value="P:proteolysis"/>
    <property type="evidence" value="ECO:0007669"/>
    <property type="project" value="UniProtKB-KW"/>
</dbReference>
<dbReference type="InterPro" id="IPR015500">
    <property type="entry name" value="Peptidase_S8_subtilisin-rel"/>
</dbReference>
<evidence type="ECO:0000313" key="8">
    <source>
        <dbReference type="EMBL" id="RCW16509.1"/>
    </source>
</evidence>
<evidence type="ECO:0000256" key="1">
    <source>
        <dbReference type="ARBA" id="ARBA00011073"/>
    </source>
</evidence>
<sequence>MRKCAFIVGNGLLLLVLVLSVIYRRGLVSNPIGQFTGFILNHQHSGWGTSLYYPKIDPLTTVSRDVKVGMIDSGVAKESLDECNIAARFNFSNSNSDFDSIGHGTKIASIIGAKDNHILTIGLSPQSSLYSYKVVDDNGQITNAAIGQAVKQAIADEVDVLNVSMVLKTMTPELNAVISDYINTGGYLVSAAYELNNTDFINPISQISDVISVGSYNEFFNVLKANHENIYYAPYTQEALSLNQHIVRSNGASVSTAFVSGTIANLLSQGKSKQEIRTALSAFFGEQAITDKRDRLLVSYEHHQSSVDYLYTLLGIGTVVVFALYLIVGSVICSQSQQDKQIYLKQLVWNVLFVLVLAYLLLPTQM</sequence>
<comment type="caution">
    <text evidence="8">The sequence shown here is derived from an EMBL/GenBank/DDBJ whole genome shotgun (WGS) entry which is preliminary data.</text>
</comment>
<dbReference type="InterPro" id="IPR036852">
    <property type="entry name" value="Peptidase_S8/S53_dom_sf"/>
</dbReference>
<dbReference type="AlphaFoldDB" id="A0A368UC16"/>
<dbReference type="Proteomes" id="UP000253215">
    <property type="component" value="Unassembled WGS sequence"/>
</dbReference>
<accession>A0A368UC16</accession>
<dbReference type="PANTHER" id="PTHR43806">
    <property type="entry name" value="PEPTIDASE S8"/>
    <property type="match status" value="1"/>
</dbReference>
<evidence type="ECO:0000256" key="6">
    <source>
        <dbReference type="SAM" id="Phobius"/>
    </source>
</evidence>
<keyword evidence="2 5" id="KW-0645">Protease</keyword>
<feature type="active site" description="Charge relay system" evidence="5">
    <location>
        <position position="253"/>
    </location>
</feature>
<keyword evidence="6" id="KW-0812">Transmembrane</keyword>
<feature type="active site" description="Charge relay system" evidence="5">
    <location>
        <position position="72"/>
    </location>
</feature>
<comment type="similarity">
    <text evidence="1 5">Belongs to the peptidase S8 family.</text>
</comment>
<dbReference type="Pfam" id="PF00082">
    <property type="entry name" value="Peptidase_S8"/>
    <property type="match status" value="1"/>
</dbReference>
<keyword evidence="4 5" id="KW-0720">Serine protease</keyword>
<name>A0A368UC16_9STRE</name>
<evidence type="ECO:0000313" key="9">
    <source>
        <dbReference type="Proteomes" id="UP000253215"/>
    </source>
</evidence>
<dbReference type="PROSITE" id="PS51892">
    <property type="entry name" value="SUBTILASE"/>
    <property type="match status" value="1"/>
</dbReference>
<dbReference type="CDD" id="cd00306">
    <property type="entry name" value="Peptidases_S8_S53"/>
    <property type="match status" value="1"/>
</dbReference>
<dbReference type="Gene3D" id="3.40.50.200">
    <property type="entry name" value="Peptidase S8/S53 domain"/>
    <property type="match status" value="1"/>
</dbReference>
<feature type="domain" description="Peptidase S8/S53" evidence="7">
    <location>
        <begin position="64"/>
        <end position="272"/>
    </location>
</feature>
<dbReference type="SUPFAM" id="SSF52743">
    <property type="entry name" value="Subtilisin-like"/>
    <property type="match status" value="1"/>
</dbReference>
<proteinExistence type="inferred from homology"/>
<dbReference type="PRINTS" id="PR00723">
    <property type="entry name" value="SUBTILISIN"/>
</dbReference>
<organism evidence="8 9">
    <name type="scientific">Streptococcus gallolyticus</name>
    <dbReference type="NCBI Taxonomy" id="315405"/>
    <lineage>
        <taxon>Bacteria</taxon>
        <taxon>Bacillati</taxon>
        <taxon>Bacillota</taxon>
        <taxon>Bacilli</taxon>
        <taxon>Lactobacillales</taxon>
        <taxon>Streptococcaceae</taxon>
        <taxon>Streptococcus</taxon>
    </lineage>
</organism>
<evidence type="ECO:0000256" key="2">
    <source>
        <dbReference type="ARBA" id="ARBA00022670"/>
    </source>
</evidence>
<gene>
    <name evidence="8" type="ORF">CAC02_08190</name>
</gene>
<feature type="active site" description="Charge relay system" evidence="5">
    <location>
        <position position="103"/>
    </location>
</feature>
<keyword evidence="6" id="KW-0472">Membrane</keyword>
<feature type="transmembrane region" description="Helical" evidence="6">
    <location>
        <begin position="343"/>
        <end position="362"/>
    </location>
</feature>
<keyword evidence="6" id="KW-1133">Transmembrane helix</keyword>
<dbReference type="InterPro" id="IPR022398">
    <property type="entry name" value="Peptidase_S8_His-AS"/>
</dbReference>
<feature type="transmembrane region" description="Helical" evidence="6">
    <location>
        <begin position="309"/>
        <end position="331"/>
    </location>
</feature>
<evidence type="ECO:0000256" key="5">
    <source>
        <dbReference type="PROSITE-ProRule" id="PRU01240"/>
    </source>
</evidence>
<dbReference type="InterPro" id="IPR000209">
    <property type="entry name" value="Peptidase_S8/S53_dom"/>
</dbReference>
<evidence type="ECO:0000256" key="3">
    <source>
        <dbReference type="ARBA" id="ARBA00022801"/>
    </source>
</evidence>